<evidence type="ECO:0000313" key="3">
    <source>
        <dbReference type="Proteomes" id="UP000247702"/>
    </source>
</evidence>
<gene>
    <name evidence="2" type="ORF">RclHR1_04230004</name>
</gene>
<proteinExistence type="predicted"/>
<sequence length="356" mass="40854">MLDTPTRFIELWKINFPLGSVNEEIINNSINFNVNIQETFGGTELSGGSKVSDEFPTQPDMTQAHVLVKLNPEVEHNIRLAFVFIDESNVYVQGSKNFAIKEKVHPDQVNVDYIRLLRLVLNGRSLGHDPVIVGSCDNPLWDELSTKGFNTSKFESEKGVDSEIVSHIADILYTEKGPGTIILLAGDGDYRPILRRALTKNWTVEICFWNKGNKILLFTFASCSNSIQKEGNPSFLVSKLLKDIDLPEYPSLKTIIISLGPFYKKFTSAYGTANTSEKRCLKINDEHDRVKYDDVIPCYEGLNLFCFWFKYTDNSLRLYVNTFDQWDQWENIKTCMKRKYPQVQEIKKDKYCVLKI</sequence>
<dbReference type="Proteomes" id="UP000247702">
    <property type="component" value="Unassembled WGS sequence"/>
</dbReference>
<dbReference type="EMBL" id="BEXD01003591">
    <property type="protein sequence ID" value="GBC01559.1"/>
    <property type="molecule type" value="Genomic_DNA"/>
</dbReference>
<keyword evidence="3" id="KW-1185">Reference proteome</keyword>
<reference evidence="2 3" key="1">
    <citation type="submission" date="2017-11" db="EMBL/GenBank/DDBJ databases">
        <title>The genome of Rhizophagus clarus HR1 reveals common genetic basis of auxotrophy among arbuscular mycorrhizal fungi.</title>
        <authorList>
            <person name="Kobayashi Y."/>
        </authorList>
    </citation>
    <scope>NUCLEOTIDE SEQUENCE [LARGE SCALE GENOMIC DNA]</scope>
    <source>
        <strain evidence="2 3">HR1</strain>
    </source>
</reference>
<dbReference type="InterPro" id="IPR021139">
    <property type="entry name" value="NYN"/>
</dbReference>
<dbReference type="GO" id="GO:0004540">
    <property type="term" value="F:RNA nuclease activity"/>
    <property type="evidence" value="ECO:0007669"/>
    <property type="project" value="InterPro"/>
</dbReference>
<dbReference type="Pfam" id="PF01936">
    <property type="entry name" value="NYN"/>
    <property type="match status" value="1"/>
</dbReference>
<organism evidence="2 3">
    <name type="scientific">Rhizophagus clarus</name>
    <dbReference type="NCBI Taxonomy" id="94130"/>
    <lineage>
        <taxon>Eukaryota</taxon>
        <taxon>Fungi</taxon>
        <taxon>Fungi incertae sedis</taxon>
        <taxon>Mucoromycota</taxon>
        <taxon>Glomeromycotina</taxon>
        <taxon>Glomeromycetes</taxon>
        <taxon>Glomerales</taxon>
        <taxon>Glomeraceae</taxon>
        <taxon>Rhizophagus</taxon>
    </lineage>
</organism>
<dbReference type="AlphaFoldDB" id="A0A2Z6SAL1"/>
<dbReference type="STRING" id="94130.A0A2Z6SAL1"/>
<dbReference type="Gene3D" id="3.40.50.1010">
    <property type="entry name" value="5'-nuclease"/>
    <property type="match status" value="1"/>
</dbReference>
<name>A0A2Z6SAL1_9GLOM</name>
<evidence type="ECO:0000313" key="2">
    <source>
        <dbReference type="EMBL" id="GBC01559.1"/>
    </source>
</evidence>
<evidence type="ECO:0000259" key="1">
    <source>
        <dbReference type="Pfam" id="PF01936"/>
    </source>
</evidence>
<feature type="domain" description="NYN" evidence="1">
    <location>
        <begin position="83"/>
        <end position="211"/>
    </location>
</feature>
<accession>A0A2Z6SAL1</accession>
<comment type="caution">
    <text evidence="2">The sequence shown here is derived from an EMBL/GenBank/DDBJ whole genome shotgun (WGS) entry which is preliminary data.</text>
</comment>
<protein>
    <recommendedName>
        <fullName evidence="1">NYN domain-containing protein</fullName>
    </recommendedName>
</protein>